<reference evidence="1" key="1">
    <citation type="journal article" date="2012" name="PLoS Genet.">
        <title>Comparative analysis of the genomes of two field isolates of the rice blast fungus Magnaporthe oryzae.</title>
        <authorList>
            <person name="Xue M."/>
            <person name="Yang J."/>
            <person name="Li Z."/>
            <person name="Hu S."/>
            <person name="Yao N."/>
            <person name="Dean R.A."/>
            <person name="Zhao W."/>
            <person name="Shen M."/>
            <person name="Zhang H."/>
            <person name="Li C."/>
            <person name="Liu L."/>
            <person name="Cao L."/>
            <person name="Xu X."/>
            <person name="Xing Y."/>
            <person name="Hsiang T."/>
            <person name="Zhang Z."/>
            <person name="Xu J.R."/>
            <person name="Peng Y.L."/>
        </authorList>
    </citation>
    <scope>NUCLEOTIDE SEQUENCE</scope>
    <source>
        <strain evidence="1">Y34</strain>
    </source>
</reference>
<dbReference type="EMBL" id="JH793327">
    <property type="protein sequence ID" value="ELQ44163.1"/>
    <property type="molecule type" value="Genomic_DNA"/>
</dbReference>
<organism evidence="1">
    <name type="scientific">Pyricularia oryzae (strain Y34)</name>
    <name type="common">Rice blast fungus</name>
    <name type="synonym">Magnaporthe oryzae</name>
    <dbReference type="NCBI Taxonomy" id="1143189"/>
    <lineage>
        <taxon>Eukaryota</taxon>
        <taxon>Fungi</taxon>
        <taxon>Dikarya</taxon>
        <taxon>Ascomycota</taxon>
        <taxon>Pezizomycotina</taxon>
        <taxon>Sordariomycetes</taxon>
        <taxon>Sordariomycetidae</taxon>
        <taxon>Magnaporthales</taxon>
        <taxon>Pyriculariaceae</taxon>
        <taxon>Pyricularia</taxon>
    </lineage>
</organism>
<accession>A0AA97P8U1</accession>
<protein>
    <submittedName>
        <fullName evidence="1">Uncharacterized protein</fullName>
    </submittedName>
</protein>
<dbReference type="Proteomes" id="UP000011086">
    <property type="component" value="Unassembled WGS sequence"/>
</dbReference>
<dbReference type="AlphaFoldDB" id="A0AA97P8U1"/>
<gene>
    <name evidence="1" type="ORF">OOU_Y34scaffold00095g8</name>
</gene>
<proteinExistence type="predicted"/>
<name>A0AA97P8U1_PYRO3</name>
<sequence length="45" mass="4757">MICGVGVHRHDGGLVGFDAGSNLSSIHRLSLANVCFNRQGSWSNS</sequence>
<evidence type="ECO:0000313" key="1">
    <source>
        <dbReference type="EMBL" id="ELQ44163.1"/>
    </source>
</evidence>